<dbReference type="eggNOG" id="KOG0519">
    <property type="taxonomic scope" value="Eukaryota"/>
</dbReference>
<dbReference type="AlphaFoldDB" id="A0A0W0F1Y1"/>
<dbReference type="Proteomes" id="UP000054988">
    <property type="component" value="Unassembled WGS sequence"/>
</dbReference>
<proteinExistence type="predicted"/>
<protein>
    <recommendedName>
        <fullName evidence="3">BTB domain-containing protein</fullName>
    </recommendedName>
</protein>
<evidence type="ECO:0000313" key="1">
    <source>
        <dbReference type="EMBL" id="KTB30325.1"/>
    </source>
</evidence>
<name>A0A0W0F1Y1_MONRR</name>
<comment type="caution">
    <text evidence="1">The sequence shown here is derived from an EMBL/GenBank/DDBJ whole genome shotgun (WGS) entry which is preliminary data.</text>
</comment>
<evidence type="ECO:0008006" key="3">
    <source>
        <dbReference type="Google" id="ProtNLM"/>
    </source>
</evidence>
<dbReference type="EMBL" id="LATX01002388">
    <property type="protein sequence ID" value="KTB30325.1"/>
    <property type="molecule type" value="Genomic_DNA"/>
</dbReference>
<evidence type="ECO:0000313" key="2">
    <source>
        <dbReference type="Proteomes" id="UP000054988"/>
    </source>
</evidence>
<organism evidence="1 2">
    <name type="scientific">Moniliophthora roreri</name>
    <name type="common">Frosty pod rot fungus</name>
    <name type="synonym">Monilia roreri</name>
    <dbReference type="NCBI Taxonomy" id="221103"/>
    <lineage>
        <taxon>Eukaryota</taxon>
        <taxon>Fungi</taxon>
        <taxon>Dikarya</taxon>
        <taxon>Basidiomycota</taxon>
        <taxon>Agaricomycotina</taxon>
        <taxon>Agaricomycetes</taxon>
        <taxon>Agaricomycetidae</taxon>
        <taxon>Agaricales</taxon>
        <taxon>Marasmiineae</taxon>
        <taxon>Marasmiaceae</taxon>
        <taxon>Moniliophthora</taxon>
    </lineage>
</organism>
<gene>
    <name evidence="1" type="ORF">WG66_17083</name>
</gene>
<reference evidence="1 2" key="1">
    <citation type="submission" date="2015-12" db="EMBL/GenBank/DDBJ databases">
        <title>Draft genome sequence of Moniliophthora roreri, the causal agent of frosty pod rot of cacao.</title>
        <authorList>
            <person name="Aime M.C."/>
            <person name="Diaz-Valderrama J.R."/>
            <person name="Kijpornyongpan T."/>
            <person name="Phillips-Mora W."/>
        </authorList>
    </citation>
    <scope>NUCLEOTIDE SEQUENCE [LARGE SCALE GENOMIC DNA]</scope>
    <source>
        <strain evidence="1 2">MCA 2952</strain>
    </source>
</reference>
<accession>A0A0W0F1Y1</accession>
<sequence length="330" mass="36686">MFPQPTNPTQGNQYTLADSRYSQTGELEGADPVGYKCEIALMQTSQNFGPHVAGSGRPNPDISLISNDFVVFYADQSTLLRLSNNNFNNLLPLSNWQHKEVLLQDIPSPELDLLLQAIYTIPASSASTACGGNVAELQRFVRGVGWLPTYGIPAKSVILPCTHLFDCILSFAPLYPLEVYALAGHHDMNDLAVAASPHTLPLELWNIDEELAVRMSAKYFLHLVRLHMGRKSTLRNLLAKEPDPHSPIETCGFETQEKLRKNWYTAIALLTWDITAGMTTGRIREVIMMHTRDLTCEGCIKARDARLNAVLAEWSMSVVSSNSLAFEIQQ</sequence>